<evidence type="ECO:0000256" key="1">
    <source>
        <dbReference type="SAM" id="Phobius"/>
    </source>
</evidence>
<dbReference type="Proteomes" id="UP000031982">
    <property type="component" value="Unassembled WGS sequence"/>
</dbReference>
<dbReference type="EMBL" id="JXLP01000002">
    <property type="protein sequence ID" value="KIL80146.1"/>
    <property type="molecule type" value="Genomic_DNA"/>
</dbReference>
<proteinExistence type="predicted"/>
<evidence type="ECO:0008006" key="4">
    <source>
        <dbReference type="Google" id="ProtNLM"/>
    </source>
</evidence>
<evidence type="ECO:0000313" key="3">
    <source>
        <dbReference type="Proteomes" id="UP000031982"/>
    </source>
</evidence>
<protein>
    <recommendedName>
        <fullName evidence="4">Ribosomal protein L7/L12 C-terminal domain-containing protein</fullName>
    </recommendedName>
</protein>
<reference evidence="2 3" key="1">
    <citation type="submission" date="2015-01" db="EMBL/GenBank/DDBJ databases">
        <title>Genome Assembly of Bacillus badius MTCC 1458.</title>
        <authorList>
            <person name="Verma A."/>
            <person name="Khatri I."/>
            <person name="Mual P."/>
            <person name="Subramanian S."/>
            <person name="Krishnamurthi S."/>
        </authorList>
    </citation>
    <scope>NUCLEOTIDE SEQUENCE [LARGE SCALE GENOMIC DNA]</scope>
    <source>
        <strain evidence="2 3">MTCC 1458</strain>
    </source>
</reference>
<comment type="caution">
    <text evidence="2">The sequence shown here is derived from an EMBL/GenBank/DDBJ whole genome shotgun (WGS) entry which is preliminary data.</text>
</comment>
<dbReference type="RefSeq" id="WP_041096576.1">
    <property type="nucleotide sequence ID" value="NZ_JARTHD010000063.1"/>
</dbReference>
<gene>
    <name evidence="2" type="ORF">SD77_2600</name>
</gene>
<keyword evidence="3" id="KW-1185">Reference proteome</keyword>
<keyword evidence="1" id="KW-0812">Transmembrane</keyword>
<keyword evidence="1" id="KW-1133">Transmembrane helix</keyword>
<sequence length="87" mass="9919">MDIHLGLLASLILNVAFLIIIFGQSKKINVLREENKKLTPIEHKEELIALASEKLRTLGDIKTIKYLREEKGMSMIDAKQFVDALKK</sequence>
<organism evidence="2 3">
    <name type="scientific">Bacillus badius</name>
    <dbReference type="NCBI Taxonomy" id="1455"/>
    <lineage>
        <taxon>Bacteria</taxon>
        <taxon>Bacillati</taxon>
        <taxon>Bacillota</taxon>
        <taxon>Bacilli</taxon>
        <taxon>Bacillales</taxon>
        <taxon>Bacillaceae</taxon>
        <taxon>Pseudobacillus</taxon>
    </lineage>
</organism>
<keyword evidence="1" id="KW-0472">Membrane</keyword>
<name>A0ABR5B0L0_BACBA</name>
<feature type="transmembrane region" description="Helical" evidence="1">
    <location>
        <begin position="6"/>
        <end position="23"/>
    </location>
</feature>
<accession>A0ABR5B0L0</accession>
<evidence type="ECO:0000313" key="2">
    <source>
        <dbReference type="EMBL" id="KIL80146.1"/>
    </source>
</evidence>